<reference evidence="1 2" key="1">
    <citation type="submission" date="2019-05" db="EMBL/GenBank/DDBJ databases">
        <title>Burkholderia sp. DHOD12, isolated from subtropical forest soil.</title>
        <authorList>
            <person name="Gao Z.-H."/>
            <person name="Qiu L.-H."/>
        </authorList>
    </citation>
    <scope>NUCLEOTIDE SEQUENCE [LARGE SCALE GENOMIC DNA]</scope>
    <source>
        <strain evidence="1 2">DHOD12</strain>
    </source>
</reference>
<accession>A0A4P8J2B9</accession>
<sequence length="83" mass="8908">MNEPTIQIAPAPYVTVKMAAATIGLSEKALRRKIEDGKFVEGREYRRSPDGGIFISLKGFAAWLETAAPSNTARKGKANGTQG</sequence>
<evidence type="ECO:0000313" key="2">
    <source>
        <dbReference type="Proteomes" id="UP000298656"/>
    </source>
</evidence>
<dbReference type="KEGG" id="tvl:FAZ95_37330"/>
<protein>
    <submittedName>
        <fullName evidence="1">Excisionase</fullName>
    </submittedName>
</protein>
<dbReference type="RefSeq" id="WP_137337305.1">
    <property type="nucleotide sequence ID" value="NZ_CP040078.1"/>
</dbReference>
<keyword evidence="2" id="KW-1185">Reference proteome</keyword>
<dbReference type="OrthoDB" id="8779418at2"/>
<gene>
    <name evidence="1" type="ORF">FAZ95_37330</name>
</gene>
<dbReference type="Proteomes" id="UP000298656">
    <property type="component" value="Chromosome 2"/>
</dbReference>
<dbReference type="EMBL" id="CP040078">
    <property type="protein sequence ID" value="QCP54545.1"/>
    <property type="molecule type" value="Genomic_DNA"/>
</dbReference>
<evidence type="ECO:0000313" key="1">
    <source>
        <dbReference type="EMBL" id="QCP54545.1"/>
    </source>
</evidence>
<dbReference type="AlphaFoldDB" id="A0A4P8J2B9"/>
<organism evidence="1 2">
    <name type="scientific">Trinickia violacea</name>
    <dbReference type="NCBI Taxonomy" id="2571746"/>
    <lineage>
        <taxon>Bacteria</taxon>
        <taxon>Pseudomonadati</taxon>
        <taxon>Pseudomonadota</taxon>
        <taxon>Betaproteobacteria</taxon>
        <taxon>Burkholderiales</taxon>
        <taxon>Burkholderiaceae</taxon>
        <taxon>Trinickia</taxon>
    </lineage>
</organism>
<name>A0A4P8J2B9_9BURK</name>
<proteinExistence type="predicted"/>